<evidence type="ECO:0000256" key="1">
    <source>
        <dbReference type="SAM" id="MobiDB-lite"/>
    </source>
</evidence>
<accession>A0ABS8VDD7</accession>
<feature type="region of interest" description="Disordered" evidence="1">
    <location>
        <begin position="51"/>
        <end position="89"/>
    </location>
</feature>
<feature type="non-terminal residue" evidence="2">
    <location>
        <position position="89"/>
    </location>
</feature>
<reference evidence="2 3" key="1">
    <citation type="journal article" date="2021" name="BMC Genomics">
        <title>Datura genome reveals duplications of psychoactive alkaloid biosynthetic genes and high mutation rate following tissue culture.</title>
        <authorList>
            <person name="Rajewski A."/>
            <person name="Carter-House D."/>
            <person name="Stajich J."/>
            <person name="Litt A."/>
        </authorList>
    </citation>
    <scope>NUCLEOTIDE SEQUENCE [LARGE SCALE GENOMIC DNA]</scope>
    <source>
        <strain evidence="2">AR-01</strain>
    </source>
</reference>
<organism evidence="2 3">
    <name type="scientific">Datura stramonium</name>
    <name type="common">Jimsonweed</name>
    <name type="synonym">Common thornapple</name>
    <dbReference type="NCBI Taxonomy" id="4076"/>
    <lineage>
        <taxon>Eukaryota</taxon>
        <taxon>Viridiplantae</taxon>
        <taxon>Streptophyta</taxon>
        <taxon>Embryophyta</taxon>
        <taxon>Tracheophyta</taxon>
        <taxon>Spermatophyta</taxon>
        <taxon>Magnoliopsida</taxon>
        <taxon>eudicotyledons</taxon>
        <taxon>Gunneridae</taxon>
        <taxon>Pentapetalae</taxon>
        <taxon>asterids</taxon>
        <taxon>lamiids</taxon>
        <taxon>Solanales</taxon>
        <taxon>Solanaceae</taxon>
        <taxon>Solanoideae</taxon>
        <taxon>Datureae</taxon>
        <taxon>Datura</taxon>
    </lineage>
</organism>
<dbReference type="EMBL" id="JACEIK010004271">
    <property type="protein sequence ID" value="MCD9644879.1"/>
    <property type="molecule type" value="Genomic_DNA"/>
</dbReference>
<evidence type="ECO:0000313" key="3">
    <source>
        <dbReference type="Proteomes" id="UP000823775"/>
    </source>
</evidence>
<keyword evidence="3" id="KW-1185">Reference proteome</keyword>
<name>A0ABS8VDD7_DATST</name>
<dbReference type="Proteomes" id="UP000823775">
    <property type="component" value="Unassembled WGS sequence"/>
</dbReference>
<sequence length="89" mass="10033">ATKGNSCNAIHNERKLPRKKVHDIEQSHHKGLCDAKNYLHREVRDAVRVPGRKSLKIMGRPDPRAPMEDASMPQQPLVDLDSVGSRSKK</sequence>
<comment type="caution">
    <text evidence="2">The sequence shown here is derived from an EMBL/GenBank/DDBJ whole genome shotgun (WGS) entry which is preliminary data.</text>
</comment>
<gene>
    <name evidence="2" type="ORF">HAX54_033403</name>
</gene>
<proteinExistence type="predicted"/>
<evidence type="ECO:0000313" key="2">
    <source>
        <dbReference type="EMBL" id="MCD9644879.1"/>
    </source>
</evidence>
<feature type="non-terminal residue" evidence="2">
    <location>
        <position position="1"/>
    </location>
</feature>
<protein>
    <submittedName>
        <fullName evidence="2">Uncharacterized protein</fullName>
    </submittedName>
</protein>